<feature type="domain" description="EAL" evidence="3">
    <location>
        <begin position="526"/>
        <end position="779"/>
    </location>
</feature>
<keyword evidence="2" id="KW-0472">Membrane</keyword>
<evidence type="ECO:0000256" key="1">
    <source>
        <dbReference type="SAM" id="Coils"/>
    </source>
</evidence>
<evidence type="ECO:0000313" key="6">
    <source>
        <dbReference type="Proteomes" id="UP000515856"/>
    </source>
</evidence>
<dbReference type="PROSITE" id="PS50887">
    <property type="entry name" value="GGDEF"/>
    <property type="match status" value="1"/>
</dbReference>
<reference evidence="5 6" key="1">
    <citation type="submission" date="2020-08" db="EMBL/GenBank/DDBJ databases">
        <authorList>
            <person name="Liu C."/>
            <person name="Sun Q."/>
        </authorList>
    </citation>
    <scope>NUCLEOTIDE SEQUENCE [LARGE SCALE GENOMIC DNA]</scope>
    <source>
        <strain evidence="5 6">NSJ-61</strain>
    </source>
</reference>
<dbReference type="Proteomes" id="UP000515856">
    <property type="component" value="Chromosome"/>
</dbReference>
<dbReference type="Gene3D" id="3.20.20.450">
    <property type="entry name" value="EAL domain"/>
    <property type="match status" value="1"/>
</dbReference>
<dbReference type="CDD" id="cd01949">
    <property type="entry name" value="GGDEF"/>
    <property type="match status" value="1"/>
</dbReference>
<keyword evidence="6" id="KW-1185">Reference proteome</keyword>
<dbReference type="RefSeq" id="WP_117453053.1">
    <property type="nucleotide sequence ID" value="NZ_CP060636.1"/>
</dbReference>
<gene>
    <name evidence="5" type="ORF">H9Q80_19305</name>
</gene>
<dbReference type="EMBL" id="CP060636">
    <property type="protein sequence ID" value="QNM12353.1"/>
    <property type="molecule type" value="Genomic_DNA"/>
</dbReference>
<dbReference type="Pfam" id="PF00990">
    <property type="entry name" value="GGDEF"/>
    <property type="match status" value="1"/>
</dbReference>
<dbReference type="CDD" id="cd01948">
    <property type="entry name" value="EAL"/>
    <property type="match status" value="1"/>
</dbReference>
<evidence type="ECO:0000256" key="2">
    <source>
        <dbReference type="SAM" id="Phobius"/>
    </source>
</evidence>
<dbReference type="SMART" id="SM00052">
    <property type="entry name" value="EAL"/>
    <property type="match status" value="1"/>
</dbReference>
<dbReference type="AlphaFoldDB" id="A0A7G9GNH1"/>
<dbReference type="InterPro" id="IPR035919">
    <property type="entry name" value="EAL_sf"/>
</dbReference>
<dbReference type="KEGG" id="ehn:H9Q80_19305"/>
<dbReference type="InterPro" id="IPR043128">
    <property type="entry name" value="Rev_trsase/Diguanyl_cyclase"/>
</dbReference>
<dbReference type="InterPro" id="IPR001633">
    <property type="entry name" value="EAL_dom"/>
</dbReference>
<dbReference type="InterPro" id="IPR000160">
    <property type="entry name" value="GGDEF_dom"/>
</dbReference>
<organism evidence="5 6">
    <name type="scientific">[Eubacterium] hominis</name>
    <dbReference type="NCBI Taxonomy" id="2764325"/>
    <lineage>
        <taxon>Bacteria</taxon>
        <taxon>Bacillati</taxon>
        <taxon>Bacillota</taxon>
        <taxon>Erysipelotrichia</taxon>
        <taxon>Erysipelotrichales</taxon>
        <taxon>Erysipelotrichaceae</taxon>
        <taxon>Amedibacillus</taxon>
    </lineage>
</organism>
<accession>A0A7G9GNH1</accession>
<dbReference type="PANTHER" id="PTHR33121:SF79">
    <property type="entry name" value="CYCLIC DI-GMP PHOSPHODIESTERASE PDED-RELATED"/>
    <property type="match status" value="1"/>
</dbReference>
<feature type="domain" description="GGDEF" evidence="4">
    <location>
        <begin position="385"/>
        <end position="517"/>
    </location>
</feature>
<dbReference type="NCBIfam" id="TIGR00254">
    <property type="entry name" value="GGDEF"/>
    <property type="match status" value="1"/>
</dbReference>
<evidence type="ECO:0000259" key="4">
    <source>
        <dbReference type="PROSITE" id="PS50887"/>
    </source>
</evidence>
<evidence type="ECO:0000259" key="3">
    <source>
        <dbReference type="PROSITE" id="PS50883"/>
    </source>
</evidence>
<evidence type="ECO:0000313" key="5">
    <source>
        <dbReference type="EMBL" id="QNM12353.1"/>
    </source>
</evidence>
<dbReference type="Gene3D" id="3.30.70.270">
    <property type="match status" value="1"/>
</dbReference>
<dbReference type="InterPro" id="IPR050706">
    <property type="entry name" value="Cyclic-di-GMP_PDE-like"/>
</dbReference>
<dbReference type="Pfam" id="PF00563">
    <property type="entry name" value="EAL"/>
    <property type="match status" value="1"/>
</dbReference>
<sequence>MENKQKRMDALTKFYLPCAADTQMDRYLKNGAGDGVDTALLIEIDYKQFMSEEELDNSMMVAEAAYSLTKIFDKTDLFVRVGPAAFFVYAVGYLNEEDMERKLKQLIKQYHQLNCEHAEHMQKHMHVGVYHVQKETGFMELLHKASTCYEEALHTHVLFCMDTDQPYPLNFPKPFATSKINTKLADMEFAAEIMYEMYDGKDMIETIPLILRKICAYFHTQYIYEIEREDDAYKVLYECRPESMLVENENLNTLPLFVGDNYQNCFMYEDILACNQLSDMFHYDSFVALREKIRGARSLMQGKLQENRAFIGYICMIDCEKERIWTSQEIATFFLLIKIINTAILQMRMLRQHHQKSSQDTLTKAWNLKKFYQKAVENMSVGNQKKYALITMDIKNFKYINSEYGYAYGDRILVAIVEILNLYMEDEECFARIDADIFILLLNYEDIEKLKQRLNLLIKKIERYNIRYDLITNISCMLGIYLINDITMDIAQMIDYANTARKSIKDSHESCIAFYNGKLEEKFIREHRLSSIMRQSLKNHEFIVFYQPKVNIYTNQCVGVEALVRWRRQDGNMIYPSEFIPLFEKNHFIIDLDMYVLEQVCIQINTWIKQGKKPLPVSVNISRVDLKNNDIVKQIVEICDTYQINRSLIELEITESAFLENESIAIERSKELKAEGFLLSIDDFGTGFSSLSLLKDLPMDVLKLDHTFFQTQMNKREKIILTNIIRMAKQLDMTIVSEGIETRQHVAFLKTIGCEIAQGFYYARPNEINQLDLWGNFEGEDVS</sequence>
<name>A0A7G9GNH1_9FIRM</name>
<protein>
    <submittedName>
        <fullName evidence="5">Bifunctional diguanylate cyclase/phosphodiesterase</fullName>
    </submittedName>
</protein>
<dbReference type="InterPro" id="IPR029787">
    <property type="entry name" value="Nucleotide_cyclase"/>
</dbReference>
<keyword evidence="2" id="KW-1133">Transmembrane helix</keyword>
<feature type="transmembrane region" description="Helical" evidence="2">
    <location>
        <begin position="77"/>
        <end position="94"/>
    </location>
</feature>
<dbReference type="PROSITE" id="PS50883">
    <property type="entry name" value="EAL"/>
    <property type="match status" value="1"/>
</dbReference>
<dbReference type="SMART" id="SM00267">
    <property type="entry name" value="GGDEF"/>
    <property type="match status" value="1"/>
</dbReference>
<dbReference type="SUPFAM" id="SSF141868">
    <property type="entry name" value="EAL domain-like"/>
    <property type="match status" value="1"/>
</dbReference>
<dbReference type="PANTHER" id="PTHR33121">
    <property type="entry name" value="CYCLIC DI-GMP PHOSPHODIESTERASE PDEF"/>
    <property type="match status" value="1"/>
</dbReference>
<dbReference type="GO" id="GO:0071111">
    <property type="term" value="F:cyclic-guanylate-specific phosphodiesterase activity"/>
    <property type="evidence" value="ECO:0007669"/>
    <property type="project" value="InterPro"/>
</dbReference>
<feature type="coiled-coil region" evidence="1">
    <location>
        <begin position="96"/>
        <end position="123"/>
    </location>
</feature>
<proteinExistence type="predicted"/>
<dbReference type="SUPFAM" id="SSF55073">
    <property type="entry name" value="Nucleotide cyclase"/>
    <property type="match status" value="1"/>
</dbReference>
<keyword evidence="2" id="KW-0812">Transmembrane</keyword>
<keyword evidence="1" id="KW-0175">Coiled coil</keyword>